<dbReference type="OrthoDB" id="6261922at2759"/>
<comment type="caution">
    <text evidence="3">The sequence shown here is derived from an EMBL/GenBank/DDBJ whole genome shotgun (WGS) entry which is preliminary data.</text>
</comment>
<evidence type="ECO:0000256" key="1">
    <source>
        <dbReference type="SAM" id="SignalP"/>
    </source>
</evidence>
<organism evidence="3 4">
    <name type="scientific">Eumeta variegata</name>
    <name type="common">Bagworm moth</name>
    <name type="synonym">Eumeta japonica</name>
    <dbReference type="NCBI Taxonomy" id="151549"/>
    <lineage>
        <taxon>Eukaryota</taxon>
        <taxon>Metazoa</taxon>
        <taxon>Ecdysozoa</taxon>
        <taxon>Arthropoda</taxon>
        <taxon>Hexapoda</taxon>
        <taxon>Insecta</taxon>
        <taxon>Pterygota</taxon>
        <taxon>Neoptera</taxon>
        <taxon>Endopterygota</taxon>
        <taxon>Lepidoptera</taxon>
        <taxon>Glossata</taxon>
        <taxon>Ditrysia</taxon>
        <taxon>Tineoidea</taxon>
        <taxon>Psychidae</taxon>
        <taxon>Oiketicinae</taxon>
        <taxon>Eumeta</taxon>
    </lineage>
</organism>
<dbReference type="AlphaFoldDB" id="A0A4C1XYY3"/>
<dbReference type="Pfam" id="PF18322">
    <property type="entry name" value="CLIP_1"/>
    <property type="match status" value="1"/>
</dbReference>
<evidence type="ECO:0000313" key="4">
    <source>
        <dbReference type="Proteomes" id="UP000299102"/>
    </source>
</evidence>
<accession>A0A4C1XYY3</accession>
<gene>
    <name evidence="3" type="ORF">EVAR_41566_1</name>
</gene>
<feature type="chain" id="PRO_5020037014" description="PPAF-2-like Clip domain-containing protein" evidence="1">
    <location>
        <begin position="18"/>
        <end position="104"/>
    </location>
</feature>
<feature type="domain" description="PPAF-2-like Clip" evidence="2">
    <location>
        <begin position="58"/>
        <end position="97"/>
    </location>
</feature>
<name>A0A4C1XYY3_EUMVA</name>
<proteinExistence type="predicted"/>
<sequence length="104" mass="11545">MLKVAVLVVVCLSQIRCQSTVDPEILKEIFKDPYTPAVTTSPRLEDITVKPTQANTIHQTSDGGQCKCVPYYLCDANRVITHIRNASVTGWGQLDVRWAGWTAL</sequence>
<feature type="signal peptide" evidence="1">
    <location>
        <begin position="1"/>
        <end position="17"/>
    </location>
</feature>
<evidence type="ECO:0000313" key="3">
    <source>
        <dbReference type="EMBL" id="GBP68828.1"/>
    </source>
</evidence>
<dbReference type="InterPro" id="IPR041515">
    <property type="entry name" value="PPAF-2-like_Clip"/>
</dbReference>
<dbReference type="Proteomes" id="UP000299102">
    <property type="component" value="Unassembled WGS sequence"/>
</dbReference>
<reference evidence="3 4" key="1">
    <citation type="journal article" date="2019" name="Commun. Biol.">
        <title>The bagworm genome reveals a unique fibroin gene that provides high tensile strength.</title>
        <authorList>
            <person name="Kono N."/>
            <person name="Nakamura H."/>
            <person name="Ohtoshi R."/>
            <person name="Tomita M."/>
            <person name="Numata K."/>
            <person name="Arakawa K."/>
        </authorList>
    </citation>
    <scope>NUCLEOTIDE SEQUENCE [LARGE SCALE GENOMIC DNA]</scope>
</reference>
<evidence type="ECO:0000259" key="2">
    <source>
        <dbReference type="Pfam" id="PF18322"/>
    </source>
</evidence>
<protein>
    <recommendedName>
        <fullName evidence="2">PPAF-2-like Clip domain-containing protein</fullName>
    </recommendedName>
</protein>
<keyword evidence="4" id="KW-1185">Reference proteome</keyword>
<dbReference type="EMBL" id="BGZK01001025">
    <property type="protein sequence ID" value="GBP68828.1"/>
    <property type="molecule type" value="Genomic_DNA"/>
</dbReference>
<keyword evidence="1" id="KW-0732">Signal</keyword>